<proteinExistence type="predicted"/>
<gene>
    <name evidence="2" type="ORF">AV274_0696</name>
</gene>
<dbReference type="AlphaFoldDB" id="A0A196SMX6"/>
<reference evidence="2 3" key="1">
    <citation type="submission" date="2016-05" db="EMBL/GenBank/DDBJ databases">
        <title>Nuclear genome of Blastocystis sp. subtype 1 NandII.</title>
        <authorList>
            <person name="Gentekaki E."/>
            <person name="Curtis B."/>
            <person name="Stairs C."/>
            <person name="Eme L."/>
            <person name="Herman E."/>
            <person name="Klimes V."/>
            <person name="Arias M.C."/>
            <person name="Elias M."/>
            <person name="Hilliou F."/>
            <person name="Klute M."/>
            <person name="Malik S.-B."/>
            <person name="Pightling A."/>
            <person name="Rachubinski R."/>
            <person name="Salas D."/>
            <person name="Schlacht A."/>
            <person name="Suga H."/>
            <person name="Archibald J."/>
            <person name="Ball S.G."/>
            <person name="Clark G."/>
            <person name="Dacks J."/>
            <person name="Van Der Giezen M."/>
            <person name="Tsaousis A."/>
            <person name="Roger A."/>
        </authorList>
    </citation>
    <scope>NUCLEOTIDE SEQUENCE [LARGE SCALE GENOMIC DNA]</scope>
    <source>
        <strain evidence="3">ATCC 50177 / NandII</strain>
    </source>
</reference>
<feature type="region of interest" description="Disordered" evidence="1">
    <location>
        <begin position="75"/>
        <end position="97"/>
    </location>
</feature>
<evidence type="ECO:0000256" key="1">
    <source>
        <dbReference type="SAM" id="MobiDB-lite"/>
    </source>
</evidence>
<accession>A0A196SMX6</accession>
<feature type="compositionally biased region" description="Basic and acidic residues" evidence="1">
    <location>
        <begin position="75"/>
        <end position="88"/>
    </location>
</feature>
<keyword evidence="3" id="KW-1185">Reference proteome</keyword>
<dbReference type="EMBL" id="LXWW01000025">
    <property type="protein sequence ID" value="OAO17557.1"/>
    <property type="molecule type" value="Genomic_DNA"/>
</dbReference>
<sequence length="97" mass="11030">MQSAISVTISHQNEVIYSNAKTAQSMKDEGYQQPSLQTDIEPLPKLKEGELLYLGAAIEKMKEEVGQFLSSRIAKKEEEEKMSKEPKEKKQRVCGRE</sequence>
<evidence type="ECO:0000313" key="3">
    <source>
        <dbReference type="Proteomes" id="UP000078348"/>
    </source>
</evidence>
<comment type="caution">
    <text evidence="2">The sequence shown here is derived from an EMBL/GenBank/DDBJ whole genome shotgun (WGS) entry which is preliminary data.</text>
</comment>
<evidence type="ECO:0000313" key="2">
    <source>
        <dbReference type="EMBL" id="OAO17557.1"/>
    </source>
</evidence>
<organism evidence="2 3">
    <name type="scientific">Blastocystis sp. subtype 1 (strain ATCC 50177 / NandII)</name>
    <dbReference type="NCBI Taxonomy" id="478820"/>
    <lineage>
        <taxon>Eukaryota</taxon>
        <taxon>Sar</taxon>
        <taxon>Stramenopiles</taxon>
        <taxon>Bigyra</taxon>
        <taxon>Opalozoa</taxon>
        <taxon>Opalinata</taxon>
        <taxon>Blastocystidae</taxon>
        <taxon>Blastocystis</taxon>
    </lineage>
</organism>
<name>A0A196SMX6_BLAHN</name>
<protein>
    <submittedName>
        <fullName evidence="2">Uncharacterized protein</fullName>
    </submittedName>
</protein>
<dbReference type="Proteomes" id="UP000078348">
    <property type="component" value="Unassembled WGS sequence"/>
</dbReference>